<dbReference type="RefSeq" id="WP_139066679.1">
    <property type="nucleotide sequence ID" value="NZ_CP040812.1"/>
</dbReference>
<gene>
    <name evidence="1" type="ORF">FHG64_12280</name>
</gene>
<accession>A0A5B7X400</accession>
<dbReference type="AlphaFoldDB" id="A0A5B7X400"/>
<dbReference type="KEGG" id="afla:FHG64_12280"/>
<evidence type="ECO:0000313" key="2">
    <source>
        <dbReference type="Proteomes" id="UP000309016"/>
    </source>
</evidence>
<dbReference type="EMBL" id="CP040812">
    <property type="protein sequence ID" value="QCY70117.1"/>
    <property type="molecule type" value="Genomic_DNA"/>
</dbReference>
<sequence length="124" mass="13842">MDTLKKILMLVAVILLSINQAVGQEKKTGSYSDTAGDLYLLEREMTDISEEKLHSIAKGAQELVEEIGPQVEWVHSYVTGNKMICVFKYETREAMAEHASRAGLKISDLQKVETMIGPETAKNR</sequence>
<dbReference type="Proteomes" id="UP000309016">
    <property type="component" value="Chromosome"/>
</dbReference>
<proteinExistence type="predicted"/>
<dbReference type="OrthoDB" id="9800027at2"/>
<reference evidence="1 2" key="1">
    <citation type="submission" date="2019-06" db="EMBL/GenBank/DDBJ databases">
        <title>Complete genome sequence of Antarcticibacterium flavum KCTC 52984T from an Antarctic marine sediment.</title>
        <authorList>
            <person name="Lee Y.M."/>
            <person name="Shin S.C."/>
        </authorList>
    </citation>
    <scope>NUCLEOTIDE SEQUENCE [LARGE SCALE GENOMIC DNA]</scope>
    <source>
        <strain evidence="1 2">KCTC 52984</strain>
    </source>
</reference>
<keyword evidence="2" id="KW-1185">Reference proteome</keyword>
<dbReference type="Pfam" id="PF14026">
    <property type="entry name" value="SCO4226-like"/>
    <property type="match status" value="1"/>
</dbReference>
<protein>
    <submittedName>
        <fullName evidence="1">DUF4242 domain-containing protein</fullName>
    </submittedName>
</protein>
<dbReference type="InterPro" id="IPR025336">
    <property type="entry name" value="SCO4226-like"/>
</dbReference>
<evidence type="ECO:0000313" key="1">
    <source>
        <dbReference type="EMBL" id="QCY70117.1"/>
    </source>
</evidence>
<name>A0A5B7X400_9FLAO</name>
<organism evidence="1 2">
    <name type="scientific">Antarcticibacterium flavum</name>
    <dbReference type="NCBI Taxonomy" id="2058175"/>
    <lineage>
        <taxon>Bacteria</taxon>
        <taxon>Pseudomonadati</taxon>
        <taxon>Bacteroidota</taxon>
        <taxon>Flavobacteriia</taxon>
        <taxon>Flavobacteriales</taxon>
        <taxon>Flavobacteriaceae</taxon>
        <taxon>Antarcticibacterium</taxon>
    </lineage>
</organism>